<dbReference type="PANTHER" id="PTHR24296">
    <property type="entry name" value="CYTOCHROME P450"/>
    <property type="match status" value="1"/>
</dbReference>
<dbReference type="InterPro" id="IPR017972">
    <property type="entry name" value="Cyt_P450_CS"/>
</dbReference>
<evidence type="ECO:0000256" key="2">
    <source>
        <dbReference type="ARBA" id="ARBA00022723"/>
    </source>
</evidence>
<organism evidence="7 8">
    <name type="scientific">Powellomyces hirtus</name>
    <dbReference type="NCBI Taxonomy" id="109895"/>
    <lineage>
        <taxon>Eukaryota</taxon>
        <taxon>Fungi</taxon>
        <taxon>Fungi incertae sedis</taxon>
        <taxon>Chytridiomycota</taxon>
        <taxon>Chytridiomycota incertae sedis</taxon>
        <taxon>Chytridiomycetes</taxon>
        <taxon>Spizellomycetales</taxon>
        <taxon>Powellomycetaceae</taxon>
        <taxon>Powellomyces</taxon>
    </lineage>
</organism>
<evidence type="ECO:0000256" key="3">
    <source>
        <dbReference type="ARBA" id="ARBA00023002"/>
    </source>
</evidence>
<accession>A0A507DW34</accession>
<dbReference type="EMBL" id="QEAQ01000097">
    <property type="protein sequence ID" value="TPX55746.1"/>
    <property type="molecule type" value="Genomic_DNA"/>
</dbReference>
<gene>
    <name evidence="7" type="ORF">PhCBS80983_g05075</name>
</gene>
<dbReference type="PROSITE" id="PS00086">
    <property type="entry name" value="CYTOCHROME_P450"/>
    <property type="match status" value="1"/>
</dbReference>
<dbReference type="SUPFAM" id="SSF48264">
    <property type="entry name" value="Cytochrome P450"/>
    <property type="match status" value="1"/>
</dbReference>
<dbReference type="GO" id="GO:0005506">
    <property type="term" value="F:iron ion binding"/>
    <property type="evidence" value="ECO:0007669"/>
    <property type="project" value="InterPro"/>
</dbReference>
<feature type="binding site" description="axial binding residue" evidence="5">
    <location>
        <position position="449"/>
    </location>
    <ligand>
        <name>heme</name>
        <dbReference type="ChEBI" id="CHEBI:30413"/>
    </ligand>
    <ligandPart>
        <name>Fe</name>
        <dbReference type="ChEBI" id="CHEBI:18248"/>
    </ligandPart>
</feature>
<dbReference type="InterPro" id="IPR036396">
    <property type="entry name" value="Cyt_P450_sf"/>
</dbReference>
<sequence length="501" mass="56018">MSIPAFIASLAPDSTVVLACSAVAVAVLVHYRGHAVGSSKPTAPSPNALPLIGNAYSVIKNFDDMLDNQVELMKATSNKTYALTIPFVPTIYVTQDPINVEFVLRTQFENFVKGERFHEVTKDVLGEKGIFNSDGEVWRVQRKLASRIFTVKNFKDFVGRVFREEAEVLLHSLDAIAEKGDVIDLQDIFFRFTLDSFGKIGFNADLNCLGNPDPVPFAQAFDSAQTTLHYRFFSSTWKLEEYLFPSQRNMTQNVHTVRSFARKIVSARRSDPNAHTYDDLLSLFMREDTTADSPDDDEHLVDVVLNFIIAGRDTTAQALSWTIWLLSRNPHAERALLEEIDAVLDADSDLPSYDQIKLMKYAKAVFSEALRLYPSVPREAKFAVKDITLPDGTFVPAGSTVSWLPYVMGRCTDIWGEDAAAFKPERWLAMETLPSPYVYPAFNGGPRLCLGKSMAELEGVFVLVVLVKRFKVTVVRPDTVKPGNSLTLPIKDGLSVKIERR</sequence>
<keyword evidence="2 5" id="KW-0479">Metal-binding</keyword>
<evidence type="ECO:0000313" key="7">
    <source>
        <dbReference type="EMBL" id="TPX55746.1"/>
    </source>
</evidence>
<dbReference type="InterPro" id="IPR002401">
    <property type="entry name" value="Cyt_P450_E_grp-I"/>
</dbReference>
<dbReference type="CDD" id="cd11064">
    <property type="entry name" value="CYP86A"/>
    <property type="match status" value="1"/>
</dbReference>
<dbReference type="PRINTS" id="PR00385">
    <property type="entry name" value="P450"/>
</dbReference>
<dbReference type="AlphaFoldDB" id="A0A507DW34"/>
<dbReference type="STRING" id="109895.A0A507DW34"/>
<dbReference type="GO" id="GO:0020037">
    <property type="term" value="F:heme binding"/>
    <property type="evidence" value="ECO:0007669"/>
    <property type="project" value="InterPro"/>
</dbReference>
<comment type="similarity">
    <text evidence="1 6">Belongs to the cytochrome P450 family.</text>
</comment>
<keyword evidence="4 5" id="KW-0408">Iron</keyword>
<keyword evidence="5 6" id="KW-0349">Heme</keyword>
<keyword evidence="6" id="KW-0503">Monooxygenase</keyword>
<dbReference type="PRINTS" id="PR00463">
    <property type="entry name" value="EP450I"/>
</dbReference>
<evidence type="ECO:0000313" key="8">
    <source>
        <dbReference type="Proteomes" id="UP000318582"/>
    </source>
</evidence>
<dbReference type="Gene3D" id="1.10.630.10">
    <property type="entry name" value="Cytochrome P450"/>
    <property type="match status" value="1"/>
</dbReference>
<evidence type="ECO:0000256" key="1">
    <source>
        <dbReference type="ARBA" id="ARBA00010617"/>
    </source>
</evidence>
<dbReference type="GO" id="GO:0006629">
    <property type="term" value="P:lipid metabolic process"/>
    <property type="evidence" value="ECO:0007669"/>
    <property type="project" value="UniProtKB-ARBA"/>
</dbReference>
<proteinExistence type="inferred from homology"/>
<name>A0A507DW34_9FUNG</name>
<evidence type="ECO:0000256" key="4">
    <source>
        <dbReference type="ARBA" id="ARBA00023004"/>
    </source>
</evidence>
<comment type="cofactor">
    <cofactor evidence="5">
        <name>heme</name>
        <dbReference type="ChEBI" id="CHEBI:30413"/>
    </cofactor>
</comment>
<dbReference type="InterPro" id="IPR001128">
    <property type="entry name" value="Cyt_P450"/>
</dbReference>
<reference evidence="7 8" key="1">
    <citation type="journal article" date="2019" name="Sci. Rep.">
        <title>Comparative genomics of chytrid fungi reveal insights into the obligate biotrophic and pathogenic lifestyle of Synchytrium endobioticum.</title>
        <authorList>
            <person name="van de Vossenberg B.T.L.H."/>
            <person name="Warris S."/>
            <person name="Nguyen H.D.T."/>
            <person name="van Gent-Pelzer M.P.E."/>
            <person name="Joly D.L."/>
            <person name="van de Geest H.C."/>
            <person name="Bonants P.J.M."/>
            <person name="Smith D.S."/>
            <person name="Levesque C.A."/>
            <person name="van der Lee T.A.J."/>
        </authorList>
    </citation>
    <scope>NUCLEOTIDE SEQUENCE [LARGE SCALE GENOMIC DNA]</scope>
    <source>
        <strain evidence="7 8">CBS 809.83</strain>
    </source>
</reference>
<dbReference type="GO" id="GO:0016705">
    <property type="term" value="F:oxidoreductase activity, acting on paired donors, with incorporation or reduction of molecular oxygen"/>
    <property type="evidence" value="ECO:0007669"/>
    <property type="project" value="InterPro"/>
</dbReference>
<comment type="caution">
    <text evidence="7">The sequence shown here is derived from an EMBL/GenBank/DDBJ whole genome shotgun (WGS) entry which is preliminary data.</text>
</comment>
<evidence type="ECO:0000256" key="6">
    <source>
        <dbReference type="RuleBase" id="RU000461"/>
    </source>
</evidence>
<keyword evidence="3 6" id="KW-0560">Oxidoreductase</keyword>
<keyword evidence="8" id="KW-1185">Reference proteome</keyword>
<dbReference type="Pfam" id="PF00067">
    <property type="entry name" value="p450"/>
    <property type="match status" value="1"/>
</dbReference>
<protein>
    <recommendedName>
        <fullName evidence="9">Cytochrome P450</fullName>
    </recommendedName>
</protein>
<dbReference type="Proteomes" id="UP000318582">
    <property type="component" value="Unassembled WGS sequence"/>
</dbReference>
<evidence type="ECO:0000256" key="5">
    <source>
        <dbReference type="PIRSR" id="PIRSR602401-1"/>
    </source>
</evidence>
<evidence type="ECO:0008006" key="9">
    <source>
        <dbReference type="Google" id="ProtNLM"/>
    </source>
</evidence>
<dbReference type="GO" id="GO:0004497">
    <property type="term" value="F:monooxygenase activity"/>
    <property type="evidence" value="ECO:0007669"/>
    <property type="project" value="UniProtKB-KW"/>
</dbReference>